<dbReference type="EMBL" id="CP163441">
    <property type="protein sequence ID" value="XDQ49003.1"/>
    <property type="molecule type" value="Genomic_DNA"/>
</dbReference>
<name>A0AB39QZM5_9ACTN</name>
<protein>
    <submittedName>
        <fullName evidence="2">Uncharacterized protein</fullName>
    </submittedName>
</protein>
<sequence length="62" mass="6435">MGLSDTSSFAQLSDAYWLDSPHLGEHDPGPAPPGPPPCFAWRFAMVGLSALTVAVALVVALV</sequence>
<organism evidence="2">
    <name type="scientific">Streptomyces sp. R39</name>
    <dbReference type="NCBI Taxonomy" id="3238631"/>
    <lineage>
        <taxon>Bacteria</taxon>
        <taxon>Bacillati</taxon>
        <taxon>Actinomycetota</taxon>
        <taxon>Actinomycetes</taxon>
        <taxon>Kitasatosporales</taxon>
        <taxon>Streptomycetaceae</taxon>
        <taxon>Streptomyces</taxon>
    </lineage>
</organism>
<feature type="transmembrane region" description="Helical" evidence="1">
    <location>
        <begin position="39"/>
        <end position="61"/>
    </location>
</feature>
<dbReference type="AlphaFoldDB" id="A0AB39QZM5"/>
<keyword evidence="1" id="KW-0812">Transmembrane</keyword>
<dbReference type="RefSeq" id="WP_369227676.1">
    <property type="nucleotide sequence ID" value="NZ_CP163441.1"/>
</dbReference>
<keyword evidence="1" id="KW-0472">Membrane</keyword>
<gene>
    <name evidence="2" type="ORF">AB5J52_45810</name>
</gene>
<reference evidence="2" key="1">
    <citation type="submission" date="2024-07" db="EMBL/GenBank/DDBJ databases">
        <authorList>
            <person name="Yu S.T."/>
        </authorList>
    </citation>
    <scope>NUCLEOTIDE SEQUENCE</scope>
    <source>
        <strain evidence="2">R39</strain>
    </source>
</reference>
<accession>A0AB39QZM5</accession>
<evidence type="ECO:0000313" key="2">
    <source>
        <dbReference type="EMBL" id="XDQ49003.1"/>
    </source>
</evidence>
<evidence type="ECO:0000256" key="1">
    <source>
        <dbReference type="SAM" id="Phobius"/>
    </source>
</evidence>
<proteinExistence type="predicted"/>
<keyword evidence="1" id="KW-1133">Transmembrane helix</keyword>